<evidence type="ECO:0008006" key="12">
    <source>
        <dbReference type="Google" id="ProtNLM"/>
    </source>
</evidence>
<dbReference type="SUPFAM" id="SSF48452">
    <property type="entry name" value="TPR-like"/>
    <property type="match status" value="1"/>
</dbReference>
<dbReference type="AlphaFoldDB" id="A0A919AUN4"/>
<dbReference type="Proteomes" id="UP000630923">
    <property type="component" value="Unassembled WGS sequence"/>
</dbReference>
<sequence>MSEQESFDRIPLTQDQVFETVSHLILTKQHQAALTLLSQLEHSGADQIQIDFLRGTIAGQNDDWPMAIRYYRGILAGNPSLLRVRLELARAFFNAADYDNAKRQFELVLASDQLPAEVRTNVRGFLAVIYTRKKWSLNVSFSAAPDTNINTATASERVTLYGLPFDLSDDAKRSSGVGITGDVSAGYRFDLRQGLAVDVGGAARHTEYLNSSSFDQTYLRAHMGPRVYTARSEVRVLAAAGYARFGGRSYYTSAGMQVTAQRQLNDRLKASILVGVDKMNYTTIDYRDGENYSLTGQVNYSLSRVSSFRTYAGINLEKTQEASLDNTTYRIGFGYARELGLGLTATLSGSFTYRPFDAFSILYGEKRTDHTISTGVGFTKRDINIWGFAPVVRYDYFRSMSNITLFDYDRHRINIGFTRVF</sequence>
<evidence type="ECO:0000313" key="11">
    <source>
        <dbReference type="Proteomes" id="UP000630923"/>
    </source>
</evidence>
<evidence type="ECO:0000256" key="1">
    <source>
        <dbReference type="ARBA" id="ARBA00004571"/>
    </source>
</evidence>
<reference evidence="10" key="2">
    <citation type="submission" date="2020-09" db="EMBL/GenBank/DDBJ databases">
        <authorList>
            <person name="Sun Q."/>
            <person name="Kim S."/>
        </authorList>
    </citation>
    <scope>NUCLEOTIDE SEQUENCE</scope>
    <source>
        <strain evidence="10">KCTC 42590</strain>
    </source>
</reference>
<evidence type="ECO:0000256" key="7">
    <source>
        <dbReference type="ARBA" id="ARBA00023609"/>
    </source>
</evidence>
<proteinExistence type="inferred from homology"/>
<comment type="caution">
    <text evidence="10">The sequence shown here is derived from an EMBL/GenBank/DDBJ whole genome shotgun (WGS) entry which is preliminary data.</text>
</comment>
<dbReference type="RefSeq" id="WP_191252898.1">
    <property type="nucleotide sequence ID" value="NZ_BNCI01000002.1"/>
</dbReference>
<dbReference type="Pfam" id="PF04575">
    <property type="entry name" value="SlipAM"/>
    <property type="match status" value="1"/>
</dbReference>
<evidence type="ECO:0000259" key="8">
    <source>
        <dbReference type="Pfam" id="PF04575"/>
    </source>
</evidence>
<dbReference type="EMBL" id="BNCI01000002">
    <property type="protein sequence ID" value="GHF26480.1"/>
    <property type="molecule type" value="Genomic_DNA"/>
</dbReference>
<evidence type="ECO:0000256" key="2">
    <source>
        <dbReference type="ARBA" id="ARBA00022452"/>
    </source>
</evidence>
<dbReference type="InterPro" id="IPR007655">
    <property type="entry name" value="Slam_C"/>
</dbReference>
<keyword evidence="2" id="KW-1134">Transmembrane beta strand</keyword>
<dbReference type="GO" id="GO:0009279">
    <property type="term" value="C:cell outer membrane"/>
    <property type="evidence" value="ECO:0007669"/>
    <property type="project" value="UniProtKB-SubCell"/>
</dbReference>
<comment type="similarity">
    <text evidence="7">Belongs to the Slam family.</text>
</comment>
<evidence type="ECO:0000256" key="6">
    <source>
        <dbReference type="ARBA" id="ARBA00023237"/>
    </source>
</evidence>
<keyword evidence="11" id="KW-1185">Reference proteome</keyword>
<evidence type="ECO:0000256" key="3">
    <source>
        <dbReference type="ARBA" id="ARBA00022692"/>
    </source>
</evidence>
<dbReference type="Gene3D" id="1.25.40.10">
    <property type="entry name" value="Tetratricopeptide repeat domain"/>
    <property type="match status" value="1"/>
</dbReference>
<organism evidence="10 11">
    <name type="scientific">Kordiimonas sediminis</name>
    <dbReference type="NCBI Taxonomy" id="1735581"/>
    <lineage>
        <taxon>Bacteria</taxon>
        <taxon>Pseudomonadati</taxon>
        <taxon>Pseudomonadota</taxon>
        <taxon>Alphaproteobacteria</taxon>
        <taxon>Kordiimonadales</taxon>
        <taxon>Kordiimonadaceae</taxon>
        <taxon>Kordiimonas</taxon>
    </lineage>
</organism>
<accession>A0A919AUN4</accession>
<dbReference type="Pfam" id="PF24575">
    <property type="entry name" value="TPR_Slam"/>
    <property type="match status" value="1"/>
</dbReference>
<keyword evidence="3" id="KW-0812">Transmembrane</keyword>
<evidence type="ECO:0000256" key="4">
    <source>
        <dbReference type="ARBA" id="ARBA00022729"/>
    </source>
</evidence>
<gene>
    <name evidence="10" type="ORF">GCM10017044_21810</name>
</gene>
<evidence type="ECO:0000256" key="5">
    <source>
        <dbReference type="ARBA" id="ARBA00023136"/>
    </source>
</evidence>
<comment type="subcellular location">
    <subcellularLocation>
        <location evidence="1">Cell outer membrane</location>
        <topology evidence="1">Multi-pass membrane protein</topology>
    </subcellularLocation>
</comment>
<feature type="domain" description="Surface lipoprotein assembly modifier C-terminal" evidence="8">
    <location>
        <begin position="135"/>
        <end position="421"/>
    </location>
</feature>
<reference evidence="10" key="1">
    <citation type="journal article" date="2014" name="Int. J. Syst. Evol. Microbiol.">
        <title>Complete genome sequence of Corynebacterium casei LMG S-19264T (=DSM 44701T), isolated from a smear-ripened cheese.</title>
        <authorList>
            <consortium name="US DOE Joint Genome Institute (JGI-PGF)"/>
            <person name="Walter F."/>
            <person name="Albersmeier A."/>
            <person name="Kalinowski J."/>
            <person name="Ruckert C."/>
        </authorList>
    </citation>
    <scope>NUCLEOTIDE SEQUENCE</scope>
    <source>
        <strain evidence="10">KCTC 42590</strain>
    </source>
</reference>
<dbReference type="InterPro" id="IPR057556">
    <property type="entry name" value="TPR_Slam"/>
</dbReference>
<feature type="domain" description="Surface lipoprotein assembly modifier N-terminal TPR repeats region" evidence="9">
    <location>
        <begin position="39"/>
        <end position="105"/>
    </location>
</feature>
<keyword evidence="6" id="KW-0998">Cell outer membrane</keyword>
<evidence type="ECO:0000259" key="9">
    <source>
        <dbReference type="Pfam" id="PF24575"/>
    </source>
</evidence>
<name>A0A919AUN4_9PROT</name>
<keyword evidence="5" id="KW-0472">Membrane</keyword>
<evidence type="ECO:0000313" key="10">
    <source>
        <dbReference type="EMBL" id="GHF26480.1"/>
    </source>
</evidence>
<dbReference type="InterPro" id="IPR011990">
    <property type="entry name" value="TPR-like_helical_dom_sf"/>
</dbReference>
<protein>
    <recommendedName>
        <fullName evidence="12">DUF560 domain-containing protein</fullName>
    </recommendedName>
</protein>
<keyword evidence="4" id="KW-0732">Signal</keyword>